<dbReference type="AlphaFoldDB" id="A0A816HFU1"/>
<evidence type="ECO:0000313" key="3">
    <source>
        <dbReference type="Proteomes" id="UP000663828"/>
    </source>
</evidence>
<comment type="caution">
    <text evidence="2">The sequence shown here is derived from an EMBL/GenBank/DDBJ whole genome shotgun (WGS) entry which is preliminary data.</text>
</comment>
<sequence length="110" mass="12514">MDETEETKCDVFKAEKESVNKSSLDGKESTDTSKKSLQSIRDQLQKLHDSDASAQDRYQESNELYSELIDYIARATDADANDIQICANLFEEVMLQVPPESDSKERILFT</sequence>
<proteinExistence type="predicted"/>
<feature type="region of interest" description="Disordered" evidence="1">
    <location>
        <begin position="17"/>
        <end position="58"/>
    </location>
</feature>
<name>A0A816HFU1_ADIRI</name>
<dbReference type="Proteomes" id="UP000663828">
    <property type="component" value="Unassembled WGS sequence"/>
</dbReference>
<protein>
    <submittedName>
        <fullName evidence="2">Uncharacterized protein</fullName>
    </submittedName>
</protein>
<gene>
    <name evidence="2" type="ORF">XAT740_LOCUS62534</name>
</gene>
<feature type="compositionally biased region" description="Basic and acidic residues" evidence="1">
    <location>
        <begin position="17"/>
        <end position="34"/>
    </location>
</feature>
<feature type="non-terminal residue" evidence="2">
    <location>
        <position position="110"/>
    </location>
</feature>
<accession>A0A816HFU1</accession>
<reference evidence="2" key="1">
    <citation type="submission" date="2021-02" db="EMBL/GenBank/DDBJ databases">
        <authorList>
            <person name="Nowell W R."/>
        </authorList>
    </citation>
    <scope>NUCLEOTIDE SEQUENCE</scope>
</reference>
<evidence type="ECO:0000313" key="2">
    <source>
        <dbReference type="EMBL" id="CAF1687734.1"/>
    </source>
</evidence>
<evidence type="ECO:0000256" key="1">
    <source>
        <dbReference type="SAM" id="MobiDB-lite"/>
    </source>
</evidence>
<dbReference type="EMBL" id="CAJNOR010017753">
    <property type="protein sequence ID" value="CAF1687734.1"/>
    <property type="molecule type" value="Genomic_DNA"/>
</dbReference>
<organism evidence="2 3">
    <name type="scientific">Adineta ricciae</name>
    <name type="common">Rotifer</name>
    <dbReference type="NCBI Taxonomy" id="249248"/>
    <lineage>
        <taxon>Eukaryota</taxon>
        <taxon>Metazoa</taxon>
        <taxon>Spiralia</taxon>
        <taxon>Gnathifera</taxon>
        <taxon>Rotifera</taxon>
        <taxon>Eurotatoria</taxon>
        <taxon>Bdelloidea</taxon>
        <taxon>Adinetida</taxon>
        <taxon>Adinetidae</taxon>
        <taxon>Adineta</taxon>
    </lineage>
</organism>
<keyword evidence="3" id="KW-1185">Reference proteome</keyword>